<keyword evidence="2" id="KW-0805">Transcription regulation</keyword>
<evidence type="ECO:0000313" key="6">
    <source>
        <dbReference type="EMBL" id="ABV35928.1"/>
    </source>
</evidence>
<gene>
    <name evidence="6" type="ordered locus">Ssed_1317</name>
</gene>
<dbReference type="HOGENOM" id="CLU_039613_16_2_6"/>
<dbReference type="Pfam" id="PF00126">
    <property type="entry name" value="HTH_1"/>
    <property type="match status" value="1"/>
</dbReference>
<dbReference type="Proteomes" id="UP000002015">
    <property type="component" value="Chromosome"/>
</dbReference>
<sequence>MQSRFLSRLKRIAIFCQVIDSGTMRGAAEKLGMTPPAVSQYISQLEAELEVTLIYRSTRKISLSEAGEQYYRHGKKMLSAAADAEEAINELKHSLNGELRVSVPVGLATKPIAQALKPLISTNPELNLTIIAHDQYIDLIEEKVDIAVRVGEPEDSNFIYHPLGSVRKHLFSSAEYLQKNGNPVTPDDLEKHSWLGLINKQTFSEIELHHPKHKPYRLTPKLRLRFNDLNSLICHVQEGFGIAVLPELEVLHLIESGELVRVLPCWSQGNHEIHALTINKKNPMKVRAVIKALKEYFRDKG</sequence>
<dbReference type="AlphaFoldDB" id="A8FSV5"/>
<dbReference type="GO" id="GO:0006351">
    <property type="term" value="P:DNA-templated transcription"/>
    <property type="evidence" value="ECO:0007669"/>
    <property type="project" value="TreeGrafter"/>
</dbReference>
<dbReference type="SUPFAM" id="SSF46785">
    <property type="entry name" value="Winged helix' DNA-binding domain"/>
    <property type="match status" value="1"/>
</dbReference>
<evidence type="ECO:0000256" key="2">
    <source>
        <dbReference type="ARBA" id="ARBA00023015"/>
    </source>
</evidence>
<dbReference type="GO" id="GO:0003700">
    <property type="term" value="F:DNA-binding transcription factor activity"/>
    <property type="evidence" value="ECO:0007669"/>
    <property type="project" value="InterPro"/>
</dbReference>
<evidence type="ECO:0000313" key="7">
    <source>
        <dbReference type="Proteomes" id="UP000002015"/>
    </source>
</evidence>
<dbReference type="SUPFAM" id="SSF53850">
    <property type="entry name" value="Periplasmic binding protein-like II"/>
    <property type="match status" value="1"/>
</dbReference>
<protein>
    <submittedName>
        <fullName evidence="6">Transcriptional regulator, LysR family</fullName>
    </submittedName>
</protein>
<dbReference type="KEGG" id="sse:Ssed_1317"/>
<dbReference type="PROSITE" id="PS50931">
    <property type="entry name" value="HTH_LYSR"/>
    <property type="match status" value="1"/>
</dbReference>
<feature type="domain" description="HTH lysR-type" evidence="5">
    <location>
        <begin position="9"/>
        <end position="64"/>
    </location>
</feature>
<organism evidence="6 7">
    <name type="scientific">Shewanella sediminis (strain HAW-EB3)</name>
    <dbReference type="NCBI Taxonomy" id="425104"/>
    <lineage>
        <taxon>Bacteria</taxon>
        <taxon>Pseudomonadati</taxon>
        <taxon>Pseudomonadota</taxon>
        <taxon>Gammaproteobacteria</taxon>
        <taxon>Alteromonadales</taxon>
        <taxon>Shewanellaceae</taxon>
        <taxon>Shewanella</taxon>
    </lineage>
</organism>
<dbReference type="InterPro" id="IPR005119">
    <property type="entry name" value="LysR_subst-bd"/>
</dbReference>
<dbReference type="FunFam" id="1.10.10.10:FF:000001">
    <property type="entry name" value="LysR family transcriptional regulator"/>
    <property type="match status" value="1"/>
</dbReference>
<accession>A8FSV5</accession>
<dbReference type="InterPro" id="IPR036388">
    <property type="entry name" value="WH-like_DNA-bd_sf"/>
</dbReference>
<dbReference type="eggNOG" id="COG0583">
    <property type="taxonomic scope" value="Bacteria"/>
</dbReference>
<keyword evidence="4" id="KW-0804">Transcription</keyword>
<dbReference type="CDD" id="cd08422">
    <property type="entry name" value="PBP2_CrgA_like"/>
    <property type="match status" value="1"/>
</dbReference>
<dbReference type="STRING" id="425104.Ssed_1317"/>
<dbReference type="InterPro" id="IPR000847">
    <property type="entry name" value="LysR_HTH_N"/>
</dbReference>
<reference evidence="6 7" key="1">
    <citation type="submission" date="2007-08" db="EMBL/GenBank/DDBJ databases">
        <title>Complete sequence of Shewanella sediminis HAW-EB3.</title>
        <authorList>
            <consortium name="US DOE Joint Genome Institute"/>
            <person name="Copeland A."/>
            <person name="Lucas S."/>
            <person name="Lapidus A."/>
            <person name="Barry K."/>
            <person name="Glavina del Rio T."/>
            <person name="Dalin E."/>
            <person name="Tice H."/>
            <person name="Pitluck S."/>
            <person name="Chertkov O."/>
            <person name="Brettin T."/>
            <person name="Bruce D."/>
            <person name="Detter J.C."/>
            <person name="Han C."/>
            <person name="Schmutz J."/>
            <person name="Larimer F."/>
            <person name="Land M."/>
            <person name="Hauser L."/>
            <person name="Kyrpides N."/>
            <person name="Kim E."/>
            <person name="Zhao J.-S."/>
            <person name="Richardson P."/>
        </authorList>
    </citation>
    <scope>NUCLEOTIDE SEQUENCE [LARGE SCALE GENOMIC DNA]</scope>
    <source>
        <strain evidence="6 7">HAW-EB3</strain>
    </source>
</reference>
<evidence type="ECO:0000259" key="5">
    <source>
        <dbReference type="PROSITE" id="PS50931"/>
    </source>
</evidence>
<dbReference type="EMBL" id="CP000821">
    <property type="protein sequence ID" value="ABV35928.1"/>
    <property type="molecule type" value="Genomic_DNA"/>
</dbReference>
<dbReference type="PANTHER" id="PTHR30537:SF30">
    <property type="entry name" value="TRANSCRIPTIONAL REGULATOR-RELATED"/>
    <property type="match status" value="1"/>
</dbReference>
<dbReference type="Pfam" id="PF03466">
    <property type="entry name" value="LysR_substrate"/>
    <property type="match status" value="1"/>
</dbReference>
<keyword evidence="3" id="KW-0238">DNA-binding</keyword>
<dbReference type="OrthoDB" id="8678019at2"/>
<evidence type="ECO:0000256" key="4">
    <source>
        <dbReference type="ARBA" id="ARBA00023163"/>
    </source>
</evidence>
<dbReference type="InterPro" id="IPR058163">
    <property type="entry name" value="LysR-type_TF_proteobact-type"/>
</dbReference>
<evidence type="ECO:0000256" key="1">
    <source>
        <dbReference type="ARBA" id="ARBA00009437"/>
    </source>
</evidence>
<dbReference type="InterPro" id="IPR036390">
    <property type="entry name" value="WH_DNA-bd_sf"/>
</dbReference>
<comment type="similarity">
    <text evidence="1">Belongs to the LysR transcriptional regulatory family.</text>
</comment>
<evidence type="ECO:0000256" key="3">
    <source>
        <dbReference type="ARBA" id="ARBA00023125"/>
    </source>
</evidence>
<proteinExistence type="inferred from homology"/>
<dbReference type="Gene3D" id="1.10.10.10">
    <property type="entry name" value="Winged helix-like DNA-binding domain superfamily/Winged helix DNA-binding domain"/>
    <property type="match status" value="1"/>
</dbReference>
<keyword evidence="7" id="KW-1185">Reference proteome</keyword>
<dbReference type="PANTHER" id="PTHR30537">
    <property type="entry name" value="HTH-TYPE TRANSCRIPTIONAL REGULATOR"/>
    <property type="match status" value="1"/>
</dbReference>
<dbReference type="GO" id="GO:0043565">
    <property type="term" value="F:sequence-specific DNA binding"/>
    <property type="evidence" value="ECO:0007669"/>
    <property type="project" value="TreeGrafter"/>
</dbReference>
<name>A8FSV5_SHESH</name>
<dbReference type="Gene3D" id="3.40.190.290">
    <property type="match status" value="1"/>
</dbReference>
<dbReference type="RefSeq" id="WP_012141664.1">
    <property type="nucleotide sequence ID" value="NC_009831.1"/>
</dbReference>